<accession>G0UKX7</accession>
<organism evidence="1">
    <name type="scientific">Trypanosoma congolense (strain IL3000)</name>
    <dbReference type="NCBI Taxonomy" id="1068625"/>
    <lineage>
        <taxon>Eukaryota</taxon>
        <taxon>Discoba</taxon>
        <taxon>Euglenozoa</taxon>
        <taxon>Kinetoplastea</taxon>
        <taxon>Metakinetoplastina</taxon>
        <taxon>Trypanosomatida</taxon>
        <taxon>Trypanosomatidae</taxon>
        <taxon>Trypanosoma</taxon>
        <taxon>Nannomonas</taxon>
    </lineage>
</organism>
<protein>
    <submittedName>
        <fullName evidence="1">Uncharacterized protein</fullName>
    </submittedName>
</protein>
<dbReference type="EMBL" id="HE575317">
    <property type="protein sequence ID" value="CCC90032.1"/>
    <property type="molecule type" value="Genomic_DNA"/>
</dbReference>
<name>G0UKX7_TRYCI</name>
<reference evidence="1" key="1">
    <citation type="journal article" date="2012" name="Proc. Natl. Acad. Sci. U.S.A.">
        <title>Antigenic diversity is generated by distinct evolutionary mechanisms in African trypanosome species.</title>
        <authorList>
            <person name="Jackson A.P."/>
            <person name="Berry A."/>
            <person name="Aslett M."/>
            <person name="Allison H.C."/>
            <person name="Burton P."/>
            <person name="Vavrova-Anderson J."/>
            <person name="Brown R."/>
            <person name="Browne H."/>
            <person name="Corton N."/>
            <person name="Hauser H."/>
            <person name="Gamble J."/>
            <person name="Gilderthorp R."/>
            <person name="Marcello L."/>
            <person name="McQuillan J."/>
            <person name="Otto T.D."/>
            <person name="Quail M.A."/>
            <person name="Sanders M.J."/>
            <person name="van Tonder A."/>
            <person name="Ginger M.L."/>
            <person name="Field M.C."/>
            <person name="Barry J.D."/>
            <person name="Hertz-Fowler C."/>
            <person name="Berriman M."/>
        </authorList>
    </citation>
    <scope>NUCLEOTIDE SEQUENCE</scope>
    <source>
        <strain evidence="1">IL3000</strain>
    </source>
</reference>
<sequence>MNVLYACLPMFLDSNVRHMHADTITSFFLPSLMPFHSDKQTYRRCPPPALLQAEERIRGWLESIAVSVSRPAPLTEKKEVSLTAISAIRCEKNIYTHNVHLTKEVDYKVE</sequence>
<dbReference type="AlphaFoldDB" id="G0UKX7"/>
<evidence type="ECO:0000313" key="1">
    <source>
        <dbReference type="EMBL" id="CCC90032.1"/>
    </source>
</evidence>
<gene>
    <name evidence="1" type="ORF">TCIL3000_4_1170</name>
</gene>
<proteinExistence type="predicted"/>